<dbReference type="RefSeq" id="WP_006342362.1">
    <property type="nucleotide sequence ID" value="NZ_JASBUT010000050.1"/>
</dbReference>
<reference evidence="1 2" key="1">
    <citation type="journal article" date="2014" name="Mol. Biol. Evol.">
        <title>Massive expansion of Ubiquitination-related gene families within the Chlamydiae.</title>
        <authorList>
            <person name="Domman D."/>
            <person name="Collingro A."/>
            <person name="Lagkouvardos I."/>
            <person name="Gehre L."/>
            <person name="Weinmaier T."/>
            <person name="Rattei T."/>
            <person name="Subtil A."/>
            <person name="Horn M."/>
        </authorList>
    </citation>
    <scope>NUCLEOTIDE SEQUENCE [LARGE SCALE GENOMIC DNA]</scope>
    <source>
        <strain evidence="1 2">OEW1</strain>
    </source>
</reference>
<dbReference type="EMBL" id="JSAM01000129">
    <property type="protein sequence ID" value="KIA76181.1"/>
    <property type="molecule type" value="Genomic_DNA"/>
</dbReference>
<dbReference type="Proteomes" id="UP000031307">
    <property type="component" value="Unassembled WGS sequence"/>
</dbReference>
<dbReference type="SUPFAM" id="SSF53335">
    <property type="entry name" value="S-adenosyl-L-methionine-dependent methyltransferases"/>
    <property type="match status" value="1"/>
</dbReference>
<dbReference type="AlphaFoldDB" id="A0A0C1BXE0"/>
<dbReference type="Pfam" id="PF13578">
    <property type="entry name" value="Methyltransf_24"/>
    <property type="match status" value="1"/>
</dbReference>
<evidence type="ECO:0000313" key="1">
    <source>
        <dbReference type="EMBL" id="KIA76181.1"/>
    </source>
</evidence>
<dbReference type="InterPro" id="IPR029063">
    <property type="entry name" value="SAM-dependent_MTases_sf"/>
</dbReference>
<name>A0A0C1BXE0_9BACT</name>
<evidence type="ECO:0000313" key="2">
    <source>
        <dbReference type="Proteomes" id="UP000031307"/>
    </source>
</evidence>
<accession>A0A0C1BXE0</accession>
<protein>
    <recommendedName>
        <fullName evidence="3">Class I SAM-dependent methyltransferase</fullName>
    </recommendedName>
</protein>
<dbReference type="Gene3D" id="3.40.50.150">
    <property type="entry name" value="Vaccinia Virus protein VP39"/>
    <property type="match status" value="1"/>
</dbReference>
<sequence length="227" mass="25705">MMEDWEKAYQALPGEPYLQVLEKIHAALKPKTYLEIGVQYGFSFCLAGPQTFAVGVDPNPCIQTDLHAWSRIYRQTSEAFFISYPGDPFDLIFIDGLHQYEAIVDDFCNAEQYCTPQSIILIHDTIPLSAESSKKDFDPGFWTGDVWKIVPTLLQARPDLTIFTIACPPSGLTVIKGFGKSEGISSEVVDQFREKEYAWIESRKKTALGVVENREDIWMPLLLNKKS</sequence>
<gene>
    <name evidence="1" type="ORF">DB43_AS00510</name>
</gene>
<organism evidence="1 2">
    <name type="scientific">Parachlamydia acanthamoebae</name>
    <dbReference type="NCBI Taxonomy" id="83552"/>
    <lineage>
        <taxon>Bacteria</taxon>
        <taxon>Pseudomonadati</taxon>
        <taxon>Chlamydiota</taxon>
        <taxon>Chlamydiia</taxon>
        <taxon>Parachlamydiales</taxon>
        <taxon>Parachlamydiaceae</taxon>
        <taxon>Parachlamydia</taxon>
    </lineage>
</organism>
<dbReference type="PATRIC" id="fig|83552.4.peg.2756"/>
<comment type="caution">
    <text evidence="1">The sequence shown here is derived from an EMBL/GenBank/DDBJ whole genome shotgun (WGS) entry which is preliminary data.</text>
</comment>
<proteinExistence type="predicted"/>
<evidence type="ECO:0008006" key="3">
    <source>
        <dbReference type="Google" id="ProtNLM"/>
    </source>
</evidence>